<evidence type="ECO:0000259" key="4">
    <source>
        <dbReference type="Pfam" id="PF02550"/>
    </source>
</evidence>
<dbReference type="Pfam" id="PF02550">
    <property type="entry name" value="AcetylCoA_hydro"/>
    <property type="match status" value="1"/>
</dbReference>
<dbReference type="Gene3D" id="3.30.750.70">
    <property type="entry name" value="4-hydroxybutyrate coenzyme like domains"/>
    <property type="match status" value="1"/>
</dbReference>
<dbReference type="PANTHER" id="PTHR43609:SF1">
    <property type="entry name" value="ACETYL-COA HYDROLASE"/>
    <property type="match status" value="1"/>
</dbReference>
<evidence type="ECO:0000256" key="3">
    <source>
        <dbReference type="PIRSR" id="PIRSR617821-2"/>
    </source>
</evidence>
<dbReference type="Pfam" id="PF13336">
    <property type="entry name" value="AcetylCoA_hyd_C"/>
    <property type="match status" value="1"/>
</dbReference>
<feature type="active site" description="5-glutamyl coenzyme A thioester intermediate" evidence="2">
    <location>
        <position position="293"/>
    </location>
</feature>
<dbReference type="InterPro" id="IPR003702">
    <property type="entry name" value="ActCoA_hydro_N"/>
</dbReference>
<feature type="binding site" evidence="3">
    <location>
        <position position="387"/>
    </location>
    <ligand>
        <name>CoA</name>
        <dbReference type="ChEBI" id="CHEBI:57287"/>
    </ligand>
</feature>
<dbReference type="GO" id="GO:0008775">
    <property type="term" value="F:acetate CoA-transferase activity"/>
    <property type="evidence" value="ECO:0007669"/>
    <property type="project" value="InterPro"/>
</dbReference>
<dbReference type="GO" id="GO:0006083">
    <property type="term" value="P:acetate metabolic process"/>
    <property type="evidence" value="ECO:0007669"/>
    <property type="project" value="InterPro"/>
</dbReference>
<dbReference type="InterPro" id="IPR017821">
    <property type="entry name" value="Succinate_CoA_transferase"/>
</dbReference>
<keyword evidence="6" id="KW-0808">Transferase</keyword>
<dbReference type="PANTHER" id="PTHR43609">
    <property type="entry name" value="ACETYL-COA HYDROLASE"/>
    <property type="match status" value="1"/>
</dbReference>
<dbReference type="AlphaFoldDB" id="A0A378RHS7"/>
<evidence type="ECO:0000313" key="7">
    <source>
        <dbReference type="Proteomes" id="UP000255024"/>
    </source>
</evidence>
<dbReference type="FunFam" id="3.40.1080.20:FF:000001">
    <property type="entry name" value="Acetyl-CoA hydrolase Ach1"/>
    <property type="match status" value="1"/>
</dbReference>
<dbReference type="EC" id="2.8.3.-" evidence="6"/>
<keyword evidence="7" id="KW-1185">Reference proteome</keyword>
<accession>A0A378RHS7</accession>
<gene>
    <name evidence="6" type="primary">scpC_1</name>
    <name evidence="6" type="ORF">NCTC11179_00114</name>
</gene>
<dbReference type="NCBIfam" id="TIGR03458">
    <property type="entry name" value="YgfH_subfam"/>
    <property type="match status" value="1"/>
</dbReference>
<dbReference type="InterPro" id="IPR038460">
    <property type="entry name" value="AcetylCoA_hyd_C_sf"/>
</dbReference>
<name>A0A378RHS7_MYROD</name>
<proteinExistence type="inferred from homology"/>
<dbReference type="Gene3D" id="3.40.1080.10">
    <property type="entry name" value="Glutaconate Coenzyme A-transferase"/>
    <property type="match status" value="1"/>
</dbReference>
<dbReference type="SUPFAM" id="SSF100950">
    <property type="entry name" value="NagB/RpiA/CoA transferase-like"/>
    <property type="match status" value="2"/>
</dbReference>
<dbReference type="Gene3D" id="3.40.1080.20">
    <property type="entry name" value="Acetyl-CoA hydrolase/transferase C-terminal domain"/>
    <property type="match status" value="1"/>
</dbReference>
<dbReference type="EMBL" id="UGQL01000001">
    <property type="protein sequence ID" value="STZ26593.1"/>
    <property type="molecule type" value="Genomic_DNA"/>
</dbReference>
<evidence type="ECO:0000313" key="6">
    <source>
        <dbReference type="EMBL" id="STZ26593.1"/>
    </source>
</evidence>
<feature type="binding site" evidence="3">
    <location>
        <position position="383"/>
    </location>
    <ligand>
        <name>CoA</name>
        <dbReference type="ChEBI" id="CHEBI:57287"/>
    </ligand>
</feature>
<feature type="binding site" evidence="3">
    <location>
        <begin position="268"/>
        <end position="272"/>
    </location>
    <ligand>
        <name>CoA</name>
        <dbReference type="ChEBI" id="CHEBI:57287"/>
    </ligand>
</feature>
<organism evidence="6 7">
    <name type="scientific">Myroides odoratus</name>
    <name type="common">Flavobacterium odoratum</name>
    <dbReference type="NCBI Taxonomy" id="256"/>
    <lineage>
        <taxon>Bacteria</taxon>
        <taxon>Pseudomonadati</taxon>
        <taxon>Bacteroidota</taxon>
        <taxon>Flavobacteriia</taxon>
        <taxon>Flavobacteriales</taxon>
        <taxon>Flavobacteriaceae</taxon>
        <taxon>Myroides</taxon>
    </lineage>
</organism>
<feature type="domain" description="Acetyl-CoA hydrolase/transferase N-terminal" evidence="4">
    <location>
        <begin position="16"/>
        <end position="220"/>
    </location>
</feature>
<dbReference type="GO" id="GO:0003986">
    <property type="term" value="F:acetyl-CoA hydrolase activity"/>
    <property type="evidence" value="ECO:0007669"/>
    <property type="project" value="TreeGrafter"/>
</dbReference>
<comment type="similarity">
    <text evidence="1">Belongs to the acetyl-CoA hydrolase/transferase family.</text>
</comment>
<dbReference type="GO" id="GO:0006084">
    <property type="term" value="P:acetyl-CoA metabolic process"/>
    <property type="evidence" value="ECO:0007669"/>
    <property type="project" value="InterPro"/>
</dbReference>
<feature type="binding site" evidence="3">
    <location>
        <position position="407"/>
    </location>
    <ligand>
        <name>CoA</name>
        <dbReference type="ChEBI" id="CHEBI:57287"/>
    </ligand>
</feature>
<feature type="binding site" evidence="3">
    <location>
        <position position="363"/>
    </location>
    <ligand>
        <name>CoA</name>
        <dbReference type="ChEBI" id="CHEBI:57287"/>
    </ligand>
</feature>
<dbReference type="InterPro" id="IPR037171">
    <property type="entry name" value="NagB/RpiA_transferase-like"/>
</dbReference>
<dbReference type="InterPro" id="IPR026888">
    <property type="entry name" value="AcetylCoA_hyd_C"/>
</dbReference>
<evidence type="ECO:0000259" key="5">
    <source>
        <dbReference type="Pfam" id="PF13336"/>
    </source>
</evidence>
<protein>
    <submittedName>
        <fullName evidence="6">Propionyl-CoA:succinate CoA transferase</fullName>
        <ecNumber evidence="6">2.8.3.-</ecNumber>
    </submittedName>
</protein>
<dbReference type="Proteomes" id="UP000255024">
    <property type="component" value="Unassembled WGS sequence"/>
</dbReference>
<evidence type="ECO:0000256" key="1">
    <source>
        <dbReference type="ARBA" id="ARBA00009632"/>
    </source>
</evidence>
<feature type="domain" description="Acetyl-CoA hydrolase/transferase C-terminal" evidence="5">
    <location>
        <begin position="326"/>
        <end position="468"/>
    </location>
</feature>
<sequence length="501" mass="55227">MTTEDSNLDRIKFGPYRDRILTAEKAALLIHDKAIVGASGFTKAGDSKSVLPAFAQRAANEKVAITLITGASLGQTTDADLAKNNALIRRMPFQADSDLRHAINSGQVKYIDQHLSETIEQLQEKHIPQVEIAIIEATYINEEGFIIPTTSIGNSAYFASVAKKIIIEINTAIPLSVEGIHDNSVPIKQPRREMIPIHTVKDRIGESFIRLDPDRVVAVVFSSIEDTPAILPEPDVKTTAISTHLLNFFEAEVKKGNLTEALLPLQAGIGKVANAVLTGFIDGPFKDLTMYSEVLQDSTFDLIDSGKMIFASGSSITVTEACYEKIINNFDQYKDKLVLRPQNISNAPEVIRRLGIIAINTAIEFDIYGNVNSTHISGSKMMNGIGGSGDFARNAYLSIFVTQAASKENKISHVLPMVSHVDHTEHDVDILVTDQGLADLRGLSPRERAEVIIENCVHPEYKEELREYFERAKELGGHTPHILEEAFKFHTRLKQTGSMKP</sequence>
<reference evidence="6 7" key="1">
    <citation type="submission" date="2018-06" db="EMBL/GenBank/DDBJ databases">
        <authorList>
            <consortium name="Pathogen Informatics"/>
            <person name="Doyle S."/>
        </authorList>
    </citation>
    <scope>NUCLEOTIDE SEQUENCE [LARGE SCALE GENOMIC DNA]</scope>
    <source>
        <strain evidence="6 7">NCTC11179</strain>
    </source>
</reference>
<evidence type="ECO:0000256" key="2">
    <source>
        <dbReference type="PIRSR" id="PIRSR617821-1"/>
    </source>
</evidence>
<dbReference type="InterPro" id="IPR046433">
    <property type="entry name" value="ActCoA_hydro"/>
</dbReference>
<dbReference type="RefSeq" id="WP_115089712.1">
    <property type="nucleotide sequence ID" value="NZ_CP068107.1"/>
</dbReference>